<dbReference type="PANTHER" id="PTHR14677">
    <property type="entry name" value="ARSENITE INDUCUBLE RNA ASSOCIATED PROTEIN AIP-1-RELATED"/>
    <property type="match status" value="1"/>
</dbReference>
<dbReference type="GO" id="GO:0008270">
    <property type="term" value="F:zinc ion binding"/>
    <property type="evidence" value="ECO:0007669"/>
    <property type="project" value="UniProtKB-KW"/>
</dbReference>
<dbReference type="EMBL" id="JAEUBD010001468">
    <property type="protein sequence ID" value="KAH3661066.1"/>
    <property type="molecule type" value="Genomic_DNA"/>
</dbReference>
<dbReference type="Proteomes" id="UP000788993">
    <property type="component" value="Unassembled WGS sequence"/>
</dbReference>
<reference evidence="5" key="1">
    <citation type="journal article" date="2021" name="Open Biol.">
        <title>Shared evolutionary footprints suggest mitochondrial oxidative damage underlies multiple complex I losses in fungi.</title>
        <authorList>
            <person name="Schikora-Tamarit M.A."/>
            <person name="Marcet-Houben M."/>
            <person name="Nosek J."/>
            <person name="Gabaldon T."/>
        </authorList>
    </citation>
    <scope>NUCLEOTIDE SEQUENCE</scope>
    <source>
        <strain evidence="5">NCAIM Y.01608</strain>
    </source>
</reference>
<evidence type="ECO:0000256" key="1">
    <source>
        <dbReference type="ARBA" id="ARBA00022723"/>
    </source>
</evidence>
<feature type="domain" description="AN1-type" evidence="4">
    <location>
        <begin position="17"/>
        <end position="55"/>
    </location>
</feature>
<dbReference type="InterPro" id="IPR035896">
    <property type="entry name" value="AN1-like_Znf"/>
</dbReference>
<reference evidence="5" key="2">
    <citation type="submission" date="2021-01" db="EMBL/GenBank/DDBJ databases">
        <authorList>
            <person name="Schikora-Tamarit M.A."/>
        </authorList>
    </citation>
    <scope>NUCLEOTIDE SEQUENCE</scope>
    <source>
        <strain evidence="5">NCAIM Y.01608</strain>
    </source>
</reference>
<keyword evidence="2" id="KW-0863">Zinc-finger</keyword>
<evidence type="ECO:0000259" key="4">
    <source>
        <dbReference type="SMART" id="SM00154"/>
    </source>
</evidence>
<dbReference type="GO" id="GO:0005737">
    <property type="term" value="C:cytoplasm"/>
    <property type="evidence" value="ECO:0007669"/>
    <property type="project" value="TreeGrafter"/>
</dbReference>
<name>A0A9P8T050_9ASCO</name>
<dbReference type="InterPro" id="IPR000058">
    <property type="entry name" value="Znf_AN1"/>
</dbReference>
<comment type="caution">
    <text evidence="5">The sequence shown here is derived from an EMBL/GenBank/DDBJ whole genome shotgun (WGS) entry which is preliminary data.</text>
</comment>
<dbReference type="SUPFAM" id="SSF118310">
    <property type="entry name" value="AN1-like Zinc finger"/>
    <property type="match status" value="1"/>
</dbReference>
<dbReference type="Pfam" id="PF25327">
    <property type="entry name" value="UBL_ZFAND1"/>
    <property type="match status" value="1"/>
</dbReference>
<accession>A0A9P8T050</accession>
<dbReference type="Pfam" id="PF01428">
    <property type="entry name" value="zf-AN1"/>
    <property type="match status" value="1"/>
</dbReference>
<dbReference type="Gene3D" id="4.10.1110.10">
    <property type="entry name" value="AN1-like Zinc finger"/>
    <property type="match status" value="1"/>
</dbReference>
<sequence>MTTAAKDESLLDIGRLCSVCQRVDFLPFTCPHCSTSFCIDHRLDFNEHNCRVSKVTKPSLKPTSNVTSASLFPDLDRIRKQAEAEYKQKQTLASTTNHAALEKLKAFISYHKSKSKPFFRIKKDTPASRLVELSKLKNQAIGDPRIPASERVYILCQYVPDESKFGDAHLTEQKAIFVSKSWPVGRLLDSAADLLKIRNDNNRTTESIKKLTIFRHRRRDEAGAEEYVYVPANGRVVREVCDGDVVYIVRGAQV</sequence>
<proteinExistence type="predicted"/>
<evidence type="ECO:0000256" key="2">
    <source>
        <dbReference type="ARBA" id="ARBA00022771"/>
    </source>
</evidence>
<evidence type="ECO:0000313" key="6">
    <source>
        <dbReference type="Proteomes" id="UP000788993"/>
    </source>
</evidence>
<gene>
    <name evidence="5" type="ORF">OGATHE_005399</name>
</gene>
<keyword evidence="6" id="KW-1185">Reference proteome</keyword>
<keyword evidence="3" id="KW-0862">Zinc</keyword>
<dbReference type="PANTHER" id="PTHR14677:SF40">
    <property type="entry name" value="CDC48-ASSOCIATED UBIQUITIN-LIKE_ZINC FINGER PROTEIN 1"/>
    <property type="match status" value="1"/>
</dbReference>
<organism evidence="5 6">
    <name type="scientific">Ogataea polymorpha</name>
    <dbReference type="NCBI Taxonomy" id="460523"/>
    <lineage>
        <taxon>Eukaryota</taxon>
        <taxon>Fungi</taxon>
        <taxon>Dikarya</taxon>
        <taxon>Ascomycota</taxon>
        <taxon>Saccharomycotina</taxon>
        <taxon>Pichiomycetes</taxon>
        <taxon>Pichiales</taxon>
        <taxon>Pichiaceae</taxon>
        <taxon>Ogataea</taxon>
    </lineage>
</organism>
<protein>
    <recommendedName>
        <fullName evidence="4">AN1-type domain-containing protein</fullName>
    </recommendedName>
</protein>
<dbReference type="SMART" id="SM00154">
    <property type="entry name" value="ZnF_AN1"/>
    <property type="match status" value="1"/>
</dbReference>
<evidence type="ECO:0000313" key="5">
    <source>
        <dbReference type="EMBL" id="KAH3661066.1"/>
    </source>
</evidence>
<dbReference type="AlphaFoldDB" id="A0A9P8T050"/>
<keyword evidence="1" id="KW-0479">Metal-binding</keyword>
<dbReference type="InterPro" id="IPR057358">
    <property type="entry name" value="UBL_ZFAND1-like"/>
</dbReference>
<evidence type="ECO:0000256" key="3">
    <source>
        <dbReference type="ARBA" id="ARBA00022833"/>
    </source>
</evidence>